<dbReference type="Proteomes" id="UP000295504">
    <property type="component" value="Unassembled WGS sequence"/>
</dbReference>
<evidence type="ECO:0000313" key="1">
    <source>
        <dbReference type="EMBL" id="TCQ04162.1"/>
    </source>
</evidence>
<evidence type="ECO:0000313" key="2">
    <source>
        <dbReference type="Proteomes" id="UP000295504"/>
    </source>
</evidence>
<keyword evidence="2" id="KW-1185">Reference proteome</keyword>
<dbReference type="AlphaFoldDB" id="A0A4R2TNJ3"/>
<dbReference type="RefSeq" id="WP_132847856.1">
    <property type="nucleotide sequence ID" value="NZ_CP058648.1"/>
</dbReference>
<name>A0A4R2TNJ3_9FIRM</name>
<dbReference type="EMBL" id="SLYC01000007">
    <property type="protein sequence ID" value="TCQ04162.1"/>
    <property type="molecule type" value="Genomic_DNA"/>
</dbReference>
<accession>A0A4R2TNJ3</accession>
<gene>
    <name evidence="1" type="ORF">EDD79_100741</name>
</gene>
<proteinExistence type="predicted"/>
<comment type="caution">
    <text evidence="1">The sequence shown here is derived from an EMBL/GenBank/DDBJ whole genome shotgun (WGS) entry which is preliminary data.</text>
</comment>
<dbReference type="OrthoDB" id="1950503at2"/>
<reference evidence="1 2" key="1">
    <citation type="submission" date="2019-03" db="EMBL/GenBank/DDBJ databases">
        <title>Genomic Encyclopedia of Type Strains, Phase IV (KMG-IV): sequencing the most valuable type-strain genomes for metagenomic binning, comparative biology and taxonomic classification.</title>
        <authorList>
            <person name="Goeker M."/>
        </authorList>
    </citation>
    <scope>NUCLEOTIDE SEQUENCE [LARGE SCALE GENOMIC DNA]</scope>
    <source>
        <strain evidence="1 2">DSM 100013</strain>
    </source>
</reference>
<sequence length="148" mass="17131">MSSYIIENEKNKFQKCFITTGISSLKFFNRNIQSDDKNDALLYSCMSVDNIQNISKANKYFIVIDLRDKHIKEILFNLLNYILPLNPEICIKIVKNNGTQNEDITECMKLLMRLSKYNIINLDMGTPSTEKIESLKVPFLSKLKALIN</sequence>
<organism evidence="1 2">
    <name type="scientific">Serpentinicella alkaliphila</name>
    <dbReference type="NCBI Taxonomy" id="1734049"/>
    <lineage>
        <taxon>Bacteria</taxon>
        <taxon>Bacillati</taxon>
        <taxon>Bacillota</taxon>
        <taxon>Clostridia</taxon>
        <taxon>Peptostreptococcales</taxon>
        <taxon>Natronincolaceae</taxon>
        <taxon>Serpentinicella</taxon>
    </lineage>
</organism>
<protein>
    <submittedName>
        <fullName evidence="1">Uncharacterized protein</fullName>
    </submittedName>
</protein>